<dbReference type="Proteomes" id="UP001179121">
    <property type="component" value="Chromosome"/>
</dbReference>
<keyword evidence="1" id="KW-1133">Transmembrane helix</keyword>
<sequence length="37" mass="4126">MRDYAAEDIVIGVIASLGVLVLIVVFVLVVRQVIKKW</sequence>
<keyword evidence="1" id="KW-0812">Transmembrane</keyword>
<accession>A0AA86N0B0</accession>
<proteinExistence type="predicted"/>
<evidence type="ECO:0000313" key="3">
    <source>
        <dbReference type="Proteomes" id="UP001179121"/>
    </source>
</evidence>
<dbReference type="EMBL" id="OX365700">
    <property type="protein sequence ID" value="CAI4032368.1"/>
    <property type="molecule type" value="Genomic_DNA"/>
</dbReference>
<gene>
    <name evidence="2" type="ORF">DNFV4_02798</name>
</gene>
<keyword evidence="1" id="KW-0472">Membrane</keyword>
<evidence type="ECO:0000256" key="1">
    <source>
        <dbReference type="SAM" id="Phobius"/>
    </source>
</evidence>
<keyword evidence="3" id="KW-1185">Reference proteome</keyword>
<name>A0AA86N0B0_9BACT</name>
<protein>
    <submittedName>
        <fullName evidence="2">Uncharacterized protein</fullName>
    </submittedName>
</protein>
<organism evidence="2 3">
    <name type="scientific">Nitrospira tepida</name>
    <dbReference type="NCBI Taxonomy" id="2973512"/>
    <lineage>
        <taxon>Bacteria</taxon>
        <taxon>Pseudomonadati</taxon>
        <taxon>Nitrospirota</taxon>
        <taxon>Nitrospiria</taxon>
        <taxon>Nitrospirales</taxon>
        <taxon>Nitrospiraceae</taxon>
        <taxon>Nitrospira</taxon>
    </lineage>
</organism>
<dbReference type="AlphaFoldDB" id="A0AA86N0B0"/>
<feature type="transmembrane region" description="Helical" evidence="1">
    <location>
        <begin position="12"/>
        <end position="34"/>
    </location>
</feature>
<dbReference type="KEGG" id="nti:DNFV4_02798"/>
<reference evidence="2" key="1">
    <citation type="submission" date="2022-10" db="EMBL/GenBank/DDBJ databases">
        <authorList>
            <person name="Koch H."/>
        </authorList>
    </citation>
    <scope>NUCLEOTIDE SEQUENCE</scope>
    <source>
        <strain evidence="2">DNF</strain>
    </source>
</reference>
<evidence type="ECO:0000313" key="2">
    <source>
        <dbReference type="EMBL" id="CAI4032368.1"/>
    </source>
</evidence>